<dbReference type="OrthoDB" id="1099963at2"/>
<dbReference type="EMBL" id="SNYV01000013">
    <property type="protein sequence ID" value="TDQ77810.1"/>
    <property type="molecule type" value="Genomic_DNA"/>
</dbReference>
<organism evidence="4 5">
    <name type="scientific">Sphingobacterium yanglingense</name>
    <dbReference type="NCBI Taxonomy" id="1437280"/>
    <lineage>
        <taxon>Bacteria</taxon>
        <taxon>Pseudomonadati</taxon>
        <taxon>Bacteroidota</taxon>
        <taxon>Sphingobacteriia</taxon>
        <taxon>Sphingobacteriales</taxon>
        <taxon>Sphingobacteriaceae</taxon>
        <taxon>Sphingobacterium</taxon>
    </lineage>
</organism>
<feature type="transmembrane region" description="Helical" evidence="1">
    <location>
        <begin position="100"/>
        <end position="120"/>
    </location>
</feature>
<keyword evidence="5" id="KW-1185">Reference proteome</keyword>
<dbReference type="Pfam" id="PF16344">
    <property type="entry name" value="FecR_C"/>
    <property type="match status" value="1"/>
</dbReference>
<keyword evidence="1" id="KW-0472">Membrane</keyword>
<comment type="caution">
    <text evidence="4">The sequence shown here is derived from an EMBL/GenBank/DDBJ whole genome shotgun (WGS) entry which is preliminary data.</text>
</comment>
<proteinExistence type="predicted"/>
<dbReference type="Gene3D" id="3.55.50.30">
    <property type="match status" value="1"/>
</dbReference>
<keyword evidence="1" id="KW-1133">Transmembrane helix</keyword>
<dbReference type="InterPro" id="IPR032508">
    <property type="entry name" value="FecR_C"/>
</dbReference>
<keyword evidence="1" id="KW-0812">Transmembrane</keyword>
<name>A0A4R6WJA0_9SPHI</name>
<evidence type="ECO:0000313" key="4">
    <source>
        <dbReference type="EMBL" id="TDQ77810.1"/>
    </source>
</evidence>
<dbReference type="PANTHER" id="PTHR30273">
    <property type="entry name" value="PERIPLASMIC SIGNAL SENSOR AND SIGMA FACTOR ACTIVATOR FECR-RELATED"/>
    <property type="match status" value="1"/>
</dbReference>
<dbReference type="GO" id="GO:0016989">
    <property type="term" value="F:sigma factor antagonist activity"/>
    <property type="evidence" value="ECO:0007669"/>
    <property type="project" value="TreeGrafter"/>
</dbReference>
<evidence type="ECO:0000259" key="3">
    <source>
        <dbReference type="Pfam" id="PF16344"/>
    </source>
</evidence>
<evidence type="ECO:0000256" key="1">
    <source>
        <dbReference type="SAM" id="Phobius"/>
    </source>
</evidence>
<evidence type="ECO:0000259" key="2">
    <source>
        <dbReference type="Pfam" id="PF04773"/>
    </source>
</evidence>
<dbReference type="RefSeq" id="WP_133584090.1">
    <property type="nucleotide sequence ID" value="NZ_SNYV01000013.1"/>
</dbReference>
<reference evidence="4 5" key="1">
    <citation type="submission" date="2019-03" db="EMBL/GenBank/DDBJ databases">
        <title>Genomic Encyclopedia of Archaeal and Bacterial Type Strains, Phase II (KMG-II): from individual species to whole genera.</title>
        <authorList>
            <person name="Goeker M."/>
        </authorList>
    </citation>
    <scope>NUCLEOTIDE SEQUENCE [LARGE SCALE GENOMIC DNA]</scope>
    <source>
        <strain evidence="4 5">DSM 28353</strain>
    </source>
</reference>
<dbReference type="AlphaFoldDB" id="A0A4R6WJA0"/>
<feature type="domain" description="Protein FecR C-terminal" evidence="3">
    <location>
        <begin position="337"/>
        <end position="404"/>
    </location>
</feature>
<dbReference type="InterPro" id="IPR012373">
    <property type="entry name" value="Ferrdict_sens_TM"/>
</dbReference>
<dbReference type="Proteomes" id="UP000295292">
    <property type="component" value="Unassembled WGS sequence"/>
</dbReference>
<protein>
    <submittedName>
        <fullName evidence="4">FecR family protein</fullName>
    </submittedName>
</protein>
<dbReference type="Pfam" id="PF04773">
    <property type="entry name" value="FecR"/>
    <property type="match status" value="1"/>
</dbReference>
<dbReference type="InterPro" id="IPR006860">
    <property type="entry name" value="FecR"/>
</dbReference>
<dbReference type="Gene3D" id="2.60.120.1440">
    <property type="match status" value="1"/>
</dbReference>
<gene>
    <name evidence="4" type="ORF">CLV99_1775</name>
</gene>
<sequence length="407" mass="45793">MPLTTEFKHNVVRFLSNQLDQHSLDAFLEELQQVDKDELVAYLTILGIEDSDWKQITDKSPNLWHGKLNKLWENIDIATSQGAIPMATLSPKGNKRTLQFRILTGVAASLLAVFGLYWYLAAPPSPDELPITSPSTVYSSENISKITLPDGKVVVIQENVPGTVYQDEDIHIVRAETGELKLLYTNQAQQQANQQMNRIHTSKGGFTKFLLEDGTKVYLNSESTLRFPLAFKAGKREVYLEGEGYFEVVKNPAAPFVVHTANQAVEVLGTTFNIKSYPEENSMATTLIEGAVNVRLDDAPTPKSILLKPGEQATVHNQQIHVQAVRTEEYVGWIQNRFIFSRAPLEEVLRDIERWYDIEFVHNGAIPPILIEGSLSKNVALDQLLTVLSVNTSYKFSMKGRRIFMDM</sequence>
<dbReference type="PANTHER" id="PTHR30273:SF2">
    <property type="entry name" value="PROTEIN FECR"/>
    <property type="match status" value="1"/>
</dbReference>
<accession>A0A4R6WJA0</accession>
<evidence type="ECO:0000313" key="5">
    <source>
        <dbReference type="Proteomes" id="UP000295292"/>
    </source>
</evidence>
<feature type="domain" description="FecR protein" evidence="2">
    <location>
        <begin position="198"/>
        <end position="293"/>
    </location>
</feature>
<dbReference type="FunFam" id="2.60.120.1440:FF:000001">
    <property type="entry name" value="Putative anti-sigma factor"/>
    <property type="match status" value="1"/>
</dbReference>